<dbReference type="AlphaFoldDB" id="A0A7T8GLN2"/>
<evidence type="ECO:0000313" key="2">
    <source>
        <dbReference type="EMBL" id="QQP31689.1"/>
    </source>
</evidence>
<dbReference type="Proteomes" id="UP000595437">
    <property type="component" value="Chromosome 21"/>
</dbReference>
<name>A0A7T8GLN2_CALRO</name>
<evidence type="ECO:0000256" key="1">
    <source>
        <dbReference type="SAM" id="MobiDB-lite"/>
    </source>
</evidence>
<sequence>MRGVSEESEAGVNGFRRPLKTEEEAPSIEDVEGRLCFP</sequence>
<evidence type="ECO:0000313" key="3">
    <source>
        <dbReference type="Proteomes" id="UP000595437"/>
    </source>
</evidence>
<feature type="non-terminal residue" evidence="2">
    <location>
        <position position="38"/>
    </location>
</feature>
<proteinExistence type="predicted"/>
<protein>
    <submittedName>
        <fullName evidence="2">Uncharacterized protein</fullName>
    </submittedName>
</protein>
<feature type="region of interest" description="Disordered" evidence="1">
    <location>
        <begin position="1"/>
        <end position="38"/>
    </location>
</feature>
<gene>
    <name evidence="2" type="ORF">FKW44_025369</name>
</gene>
<dbReference type="EMBL" id="CP045910">
    <property type="protein sequence ID" value="QQP31689.1"/>
    <property type="molecule type" value="Genomic_DNA"/>
</dbReference>
<keyword evidence="3" id="KW-1185">Reference proteome</keyword>
<accession>A0A7T8GLN2</accession>
<organism evidence="2 3">
    <name type="scientific">Caligus rogercresseyi</name>
    <name type="common">Sea louse</name>
    <dbReference type="NCBI Taxonomy" id="217165"/>
    <lineage>
        <taxon>Eukaryota</taxon>
        <taxon>Metazoa</taxon>
        <taxon>Ecdysozoa</taxon>
        <taxon>Arthropoda</taxon>
        <taxon>Crustacea</taxon>
        <taxon>Multicrustacea</taxon>
        <taxon>Hexanauplia</taxon>
        <taxon>Copepoda</taxon>
        <taxon>Siphonostomatoida</taxon>
        <taxon>Caligidae</taxon>
        <taxon>Caligus</taxon>
    </lineage>
</organism>
<reference evidence="3" key="1">
    <citation type="submission" date="2021-01" db="EMBL/GenBank/DDBJ databases">
        <title>Caligus Genome Assembly.</title>
        <authorList>
            <person name="Gallardo-Escarate C."/>
        </authorList>
    </citation>
    <scope>NUCLEOTIDE SEQUENCE [LARGE SCALE GENOMIC DNA]</scope>
</reference>